<dbReference type="Pfam" id="PF13711">
    <property type="entry name" value="DUF4160"/>
    <property type="match status" value="1"/>
</dbReference>
<dbReference type="Proteomes" id="UP000479300">
    <property type="component" value="Unassembled WGS sequence"/>
</dbReference>
<evidence type="ECO:0000313" key="1">
    <source>
        <dbReference type="EMBL" id="NDL39561.1"/>
    </source>
</evidence>
<organism evidence="1 2">
    <name type="scientific">Photorhabdus laumondii subsp. laumondii</name>
    <name type="common">Photorhabdus luminescens subsp. laumondii</name>
    <dbReference type="NCBI Taxonomy" id="141679"/>
    <lineage>
        <taxon>Bacteria</taxon>
        <taxon>Pseudomonadati</taxon>
        <taxon>Pseudomonadota</taxon>
        <taxon>Gammaproteobacteria</taxon>
        <taxon>Enterobacterales</taxon>
        <taxon>Morganellaceae</taxon>
        <taxon>Photorhabdus</taxon>
    </lineage>
</organism>
<gene>
    <name evidence="1" type="ORF">GPY51_12470</name>
</gene>
<reference evidence="1 2" key="1">
    <citation type="submission" date="2019-12" db="EMBL/GenBank/DDBJ databases">
        <title>Engineering Photorhabdus to improve their lethality against agricultural pests.</title>
        <authorList>
            <person name="Machado R.A.R."/>
        </authorList>
    </citation>
    <scope>NUCLEOTIDE SEQUENCE [LARGE SCALE GENOMIC DNA]</scope>
    <source>
        <strain evidence="1 2">EN01</strain>
    </source>
</reference>
<proteinExistence type="predicted"/>
<protein>
    <submittedName>
        <fullName evidence="1">DUF4160 domain-containing protein</fullName>
    </submittedName>
</protein>
<name>A0A6L9JSD8_PHOLM</name>
<dbReference type="AlphaFoldDB" id="A0A6L9JSD8"/>
<dbReference type="InterPro" id="IPR025427">
    <property type="entry name" value="DUF4160"/>
</dbReference>
<accession>A0A6L9JSD8</accession>
<sequence>MRFNRKFFGILIQMYYDDHNPPRFHAYYDEHIENILK</sequence>
<comment type="caution">
    <text evidence="1">The sequence shown here is derived from an EMBL/GenBank/DDBJ whole genome shotgun (WGS) entry which is preliminary data.</text>
</comment>
<dbReference type="GeneID" id="99863908"/>
<dbReference type="EMBL" id="WSFA01000026">
    <property type="protein sequence ID" value="NDL39561.1"/>
    <property type="molecule type" value="Genomic_DNA"/>
</dbReference>
<dbReference type="RefSeq" id="WP_109791225.1">
    <property type="nucleotide sequence ID" value="NZ_CAWMTZ010000255.1"/>
</dbReference>
<evidence type="ECO:0000313" key="2">
    <source>
        <dbReference type="Proteomes" id="UP000479300"/>
    </source>
</evidence>